<name>A0ABU8H9F2_9BACI</name>
<protein>
    <submittedName>
        <fullName evidence="1">YkyB family protein</fullName>
    </submittedName>
</protein>
<accession>A0ABU8H9F2</accession>
<keyword evidence="2" id="KW-1185">Reference proteome</keyword>
<reference evidence="1 2" key="1">
    <citation type="journal article" date="2018" name="J. Microbiol.">
        <title>Bacillus spongiae sp. nov., isolated from sponge of Jeju Island.</title>
        <authorList>
            <person name="Lee G.E."/>
            <person name="Im W.T."/>
            <person name="Park J.S."/>
        </authorList>
    </citation>
    <scope>NUCLEOTIDE SEQUENCE [LARGE SCALE GENOMIC DNA]</scope>
    <source>
        <strain evidence="1 2">135PIL107-10</strain>
    </source>
</reference>
<dbReference type="Proteomes" id="UP001312865">
    <property type="component" value="Unassembled WGS sequence"/>
</dbReference>
<dbReference type="InterPro" id="IPR025552">
    <property type="entry name" value="YkyB"/>
</dbReference>
<sequence>MLSQAIFTVNRHAKTATNPKFLYTLKKQAILKMIKEGKASKVGLHFSQNPKFSNQQSDVLVKCGEYTFHIPPSKEDFKSLRHLGKLNQTTRNPKCRMNLTEAKRILQKYTGTIEKKLTNHNNQKAYKKPVFKKLGDSFF</sequence>
<evidence type="ECO:0000313" key="2">
    <source>
        <dbReference type="Proteomes" id="UP001312865"/>
    </source>
</evidence>
<evidence type="ECO:0000313" key="1">
    <source>
        <dbReference type="EMBL" id="MEI5905946.1"/>
    </source>
</evidence>
<comment type="caution">
    <text evidence="1">The sequence shown here is derived from an EMBL/GenBank/DDBJ whole genome shotgun (WGS) entry which is preliminary data.</text>
</comment>
<proteinExistence type="predicted"/>
<gene>
    <name evidence="1" type="ORF">WAK64_02545</name>
</gene>
<dbReference type="Pfam" id="PF14177">
    <property type="entry name" value="YkyB"/>
    <property type="match status" value="1"/>
</dbReference>
<dbReference type="RefSeq" id="WP_336585688.1">
    <property type="nucleotide sequence ID" value="NZ_JBBAXC010000002.1"/>
</dbReference>
<dbReference type="EMBL" id="JBBAXC010000002">
    <property type="protein sequence ID" value="MEI5905946.1"/>
    <property type="molecule type" value="Genomic_DNA"/>
</dbReference>
<organism evidence="1 2">
    <name type="scientific">Bacillus spongiae</name>
    <dbReference type="NCBI Taxonomy" id="2683610"/>
    <lineage>
        <taxon>Bacteria</taxon>
        <taxon>Bacillati</taxon>
        <taxon>Bacillota</taxon>
        <taxon>Bacilli</taxon>
        <taxon>Bacillales</taxon>
        <taxon>Bacillaceae</taxon>
        <taxon>Bacillus</taxon>
    </lineage>
</organism>